<sequence length="253" mass="27599">MAIKYLRRLTGHKRDLQADRHLGYSLAFIAGAMNAGGFLAIGQYTSHMTGIVSSMADATALGESWVVLAGFVSVLAFLAGAATTALLINWAKRRSLRSRYALSLLLEAALLLLFGLAGAYLAEVREFLAPATVLLLCYIMGLQNAIITKISGAVIRTTHVTGLSTDIGIELGKLFYVNRKSTPQPAVLANRDKLKLHTILLSSFCVGGIVGAVGFKRIGFIATIPLSVWLMVLATVPILDDFRYRWRLLYRRR</sequence>
<dbReference type="AlphaFoldDB" id="A0A1Y6C7C8"/>
<gene>
    <name evidence="2" type="ORF">SAMN02745746_02051</name>
    <name evidence="3" type="ORF">SAMN02745746_02599</name>
    <name evidence="4" type="ORF">SAMN02745746_03528</name>
</gene>
<dbReference type="InterPro" id="IPR010699">
    <property type="entry name" value="DUF1275"/>
</dbReference>
<keyword evidence="1" id="KW-1133">Transmembrane helix</keyword>
<keyword evidence="5" id="KW-1185">Reference proteome</keyword>
<name>A0A1Y6C7C8_9NEIS</name>
<organism evidence="4 5">
    <name type="scientific">Pseudogulbenkiania subflava DSM 22618</name>
    <dbReference type="NCBI Taxonomy" id="1123014"/>
    <lineage>
        <taxon>Bacteria</taxon>
        <taxon>Pseudomonadati</taxon>
        <taxon>Pseudomonadota</taxon>
        <taxon>Betaproteobacteria</taxon>
        <taxon>Neisseriales</taxon>
        <taxon>Chromobacteriaceae</taxon>
        <taxon>Pseudogulbenkiania</taxon>
    </lineage>
</organism>
<feature type="transmembrane region" description="Helical" evidence="1">
    <location>
        <begin position="220"/>
        <end position="239"/>
    </location>
</feature>
<protein>
    <submittedName>
        <fullName evidence="4">Uncharacterized membrane protein YoaK, UPF0700 family</fullName>
    </submittedName>
</protein>
<feature type="transmembrane region" description="Helical" evidence="1">
    <location>
        <begin position="127"/>
        <end position="147"/>
    </location>
</feature>
<dbReference type="PANTHER" id="PTHR37314">
    <property type="entry name" value="SLR0142 PROTEIN"/>
    <property type="match status" value="1"/>
</dbReference>
<accession>A0A1Y6C7C8</accession>
<feature type="transmembrane region" description="Helical" evidence="1">
    <location>
        <begin position="100"/>
        <end position="121"/>
    </location>
</feature>
<reference evidence="5" key="1">
    <citation type="submission" date="2017-04" db="EMBL/GenBank/DDBJ databases">
        <authorList>
            <person name="Varghese N."/>
            <person name="Submissions S."/>
        </authorList>
    </citation>
    <scope>NUCLEOTIDE SEQUENCE [LARGE SCALE GENOMIC DNA]</scope>
    <source>
        <strain evidence="5">DSM 22618</strain>
    </source>
</reference>
<feature type="transmembrane region" description="Helical" evidence="1">
    <location>
        <begin position="21"/>
        <end position="45"/>
    </location>
</feature>
<reference evidence="4" key="2">
    <citation type="submission" date="2017-04" db="EMBL/GenBank/DDBJ databases">
        <authorList>
            <person name="Afonso C.L."/>
            <person name="Miller P.J."/>
            <person name="Scott M.A."/>
            <person name="Spackman E."/>
            <person name="Goraichik I."/>
            <person name="Dimitrov K.M."/>
            <person name="Suarez D.L."/>
            <person name="Swayne D.E."/>
        </authorList>
    </citation>
    <scope>NUCLEOTIDE SEQUENCE [LARGE SCALE GENOMIC DNA]</scope>
    <source>
        <strain evidence="4">DSM 22618</strain>
    </source>
</reference>
<dbReference type="PANTHER" id="PTHR37314:SF4">
    <property type="entry name" value="UPF0700 TRANSMEMBRANE PROTEIN YOAK"/>
    <property type="match status" value="1"/>
</dbReference>
<evidence type="ECO:0000313" key="5">
    <source>
        <dbReference type="Proteomes" id="UP000192920"/>
    </source>
</evidence>
<dbReference type="STRING" id="1123014.SAMN02745746_02051"/>
<dbReference type="EMBL" id="FXAG01000009">
    <property type="protein sequence ID" value="SMF23451.1"/>
    <property type="molecule type" value="Genomic_DNA"/>
</dbReference>
<feature type="transmembrane region" description="Helical" evidence="1">
    <location>
        <begin position="65"/>
        <end position="88"/>
    </location>
</feature>
<evidence type="ECO:0000313" key="2">
    <source>
        <dbReference type="EMBL" id="SMF23451.1"/>
    </source>
</evidence>
<feature type="transmembrane region" description="Helical" evidence="1">
    <location>
        <begin position="196"/>
        <end position="214"/>
    </location>
</feature>
<evidence type="ECO:0000313" key="3">
    <source>
        <dbReference type="EMBL" id="SMF32864.1"/>
    </source>
</evidence>
<evidence type="ECO:0000313" key="4">
    <source>
        <dbReference type="EMBL" id="SMF47812.1"/>
    </source>
</evidence>
<dbReference type="Proteomes" id="UP000192920">
    <property type="component" value="Unassembled WGS sequence"/>
</dbReference>
<dbReference type="RefSeq" id="WP_085276314.1">
    <property type="nucleotide sequence ID" value="NZ_FXAG01000009.1"/>
</dbReference>
<keyword evidence="1" id="KW-0472">Membrane</keyword>
<dbReference type="Pfam" id="PF06912">
    <property type="entry name" value="DUF1275"/>
    <property type="match status" value="1"/>
</dbReference>
<dbReference type="EMBL" id="FXAG01000024">
    <property type="protein sequence ID" value="SMF47812.1"/>
    <property type="molecule type" value="Genomic_DNA"/>
</dbReference>
<evidence type="ECO:0000256" key="1">
    <source>
        <dbReference type="SAM" id="Phobius"/>
    </source>
</evidence>
<proteinExistence type="predicted"/>
<dbReference type="EMBL" id="FXAG01000014">
    <property type="protein sequence ID" value="SMF32864.1"/>
    <property type="molecule type" value="Genomic_DNA"/>
</dbReference>
<keyword evidence="1" id="KW-0812">Transmembrane</keyword>